<dbReference type="Gene3D" id="3.40.50.1240">
    <property type="entry name" value="Phosphoglycerate mutase-like"/>
    <property type="match status" value="1"/>
</dbReference>
<comment type="caution">
    <text evidence="3">The sequence shown here is derived from an EMBL/GenBank/DDBJ whole genome shotgun (WGS) entry which is preliminary data.</text>
</comment>
<keyword evidence="4" id="KW-1185">Reference proteome</keyword>
<dbReference type="Pfam" id="PF00300">
    <property type="entry name" value="His_Phos_1"/>
    <property type="match status" value="1"/>
</dbReference>
<proteinExistence type="predicted"/>
<protein>
    <submittedName>
        <fullName evidence="3">Phosphoglycerate mutase</fullName>
    </submittedName>
</protein>
<dbReference type="InterPro" id="IPR029033">
    <property type="entry name" value="His_PPase_superfam"/>
</dbReference>
<dbReference type="SUPFAM" id="SSF53254">
    <property type="entry name" value="Phosphoglycerate mutase-like"/>
    <property type="match status" value="1"/>
</dbReference>
<evidence type="ECO:0000256" key="1">
    <source>
        <dbReference type="PIRSR" id="PIRSR613078-2"/>
    </source>
</evidence>
<name>A0A8H9I558_9GAMM</name>
<dbReference type="RefSeq" id="WP_189464215.1">
    <property type="nucleotide sequence ID" value="NZ_BMXN01000034.1"/>
</dbReference>
<evidence type="ECO:0000313" key="4">
    <source>
        <dbReference type="Proteomes" id="UP000623776"/>
    </source>
</evidence>
<gene>
    <name evidence="3" type="ORF">GCM10007157_33940</name>
</gene>
<keyword evidence="2" id="KW-0732">Signal</keyword>
<feature type="signal peptide" evidence="2">
    <location>
        <begin position="1"/>
        <end position="25"/>
    </location>
</feature>
<evidence type="ECO:0000313" key="3">
    <source>
        <dbReference type="EMBL" id="GGW40430.1"/>
    </source>
</evidence>
<dbReference type="Proteomes" id="UP000623776">
    <property type="component" value="Unassembled WGS sequence"/>
</dbReference>
<organism evidence="3 4">
    <name type="scientific">Vreelandella hamiltonii</name>
    <dbReference type="NCBI Taxonomy" id="502829"/>
    <lineage>
        <taxon>Bacteria</taxon>
        <taxon>Pseudomonadati</taxon>
        <taxon>Pseudomonadota</taxon>
        <taxon>Gammaproteobacteria</taxon>
        <taxon>Oceanospirillales</taxon>
        <taxon>Halomonadaceae</taxon>
        <taxon>Vreelandella</taxon>
    </lineage>
</organism>
<dbReference type="EMBL" id="BMXN01000034">
    <property type="protein sequence ID" value="GGW40430.1"/>
    <property type="molecule type" value="Genomic_DNA"/>
</dbReference>
<accession>A0A8H9I558</accession>
<dbReference type="AlphaFoldDB" id="A0A8H9I558"/>
<sequence length="191" mass="20188">MFTLRIFALCMLSGLLGLVPLAAQANTATWQALQQGGLVILMRHLLAPGIGDPPGFVLETCATQRNLSSEGRAQAVAAGQALRQQGVAIDVVYSSQWCRALETAELMALGPITSATWLNSFFSGRGDQMAITQAARSRIEAWQGPGNLLMVTHQVNITALIGGGVSSGEMVVVRPQEDGFAVVGRLSIPSR</sequence>
<evidence type="ECO:0000256" key="2">
    <source>
        <dbReference type="SAM" id="SignalP"/>
    </source>
</evidence>
<reference evidence="4" key="1">
    <citation type="journal article" date="2019" name="Int. J. Syst. Evol. Microbiol.">
        <title>The Global Catalogue of Microorganisms (GCM) 10K type strain sequencing project: providing services to taxonomists for standard genome sequencing and annotation.</title>
        <authorList>
            <consortium name="The Broad Institute Genomics Platform"/>
            <consortium name="The Broad Institute Genome Sequencing Center for Infectious Disease"/>
            <person name="Wu L."/>
            <person name="Ma J."/>
        </authorList>
    </citation>
    <scope>NUCLEOTIDE SEQUENCE [LARGE SCALE GENOMIC DNA]</scope>
    <source>
        <strain evidence="4">KCTC 22154</strain>
    </source>
</reference>
<feature type="binding site" evidence="1">
    <location>
        <position position="99"/>
    </location>
    <ligand>
        <name>substrate</name>
    </ligand>
</feature>
<dbReference type="InterPro" id="IPR013078">
    <property type="entry name" value="His_Pase_superF_clade-1"/>
</dbReference>
<dbReference type="CDD" id="cd07040">
    <property type="entry name" value="HP"/>
    <property type="match status" value="1"/>
</dbReference>
<feature type="chain" id="PRO_5034287315" evidence="2">
    <location>
        <begin position="26"/>
        <end position="191"/>
    </location>
</feature>